<gene>
    <name evidence="1" type="ordered locus">Sput200_0320</name>
</gene>
<proteinExistence type="predicted"/>
<dbReference type="KEGG" id="shp:Sput200_0320"/>
<evidence type="ECO:0000313" key="1">
    <source>
        <dbReference type="EMBL" id="ADV52806.1"/>
    </source>
</evidence>
<evidence type="ECO:0000313" key="2">
    <source>
        <dbReference type="Proteomes" id="UP000008209"/>
    </source>
</evidence>
<dbReference type="AlphaFoldDB" id="E6XFJ3"/>
<dbReference type="EMBL" id="CP002457">
    <property type="protein sequence ID" value="ADV52806.1"/>
    <property type="molecule type" value="Genomic_DNA"/>
</dbReference>
<organism evidence="1 2">
    <name type="scientific">Shewanella putrefaciens (strain 200)</name>
    <dbReference type="NCBI Taxonomy" id="399804"/>
    <lineage>
        <taxon>Bacteria</taxon>
        <taxon>Pseudomonadati</taxon>
        <taxon>Pseudomonadota</taxon>
        <taxon>Gammaproteobacteria</taxon>
        <taxon>Alteromonadales</taxon>
        <taxon>Shewanellaceae</taxon>
        <taxon>Shewanella</taxon>
    </lineage>
</organism>
<name>E6XFJ3_SHEP2</name>
<dbReference type="HOGENOM" id="CLU_1863801_0_0_6"/>
<sequence precursor="true">MFKRKIIKPLRRRVFVNNNGTWGKGYQVMALSFSWLIHTITSFKRNTVKMSFRSFPFSMNLLLCVSLLSVASISIAEEKTGYDLLLEMAIPKPHEVELARKGVAEASIEKAWERPCPYVALEAEDGSAEGDQLYYRC</sequence>
<dbReference type="PATRIC" id="fig|399804.5.peg.325"/>
<protein>
    <submittedName>
        <fullName evidence="1">Uncharacterized protein</fullName>
    </submittedName>
</protein>
<dbReference type="Proteomes" id="UP000008209">
    <property type="component" value="Chromosome"/>
</dbReference>
<accession>E6XFJ3</accession>
<reference evidence="1 2" key="1">
    <citation type="submission" date="2011-01" db="EMBL/GenBank/DDBJ databases">
        <title>Complete sequence of Shewanella putrefaciens 200.</title>
        <authorList>
            <consortium name="US DOE Joint Genome Institute"/>
            <person name="Lucas S."/>
            <person name="Copeland A."/>
            <person name="Lapidus A."/>
            <person name="Cheng J.-F."/>
            <person name="Bruce D."/>
            <person name="Goodwin L."/>
            <person name="Pitluck S."/>
            <person name="Munk A.C."/>
            <person name="Detter J.C."/>
            <person name="Han C."/>
            <person name="Tapia R."/>
            <person name="Land M."/>
            <person name="Hauser L."/>
            <person name="Chang Y.-J."/>
            <person name="Jeffries C."/>
            <person name="Kyrpides N."/>
            <person name="Ivanova N."/>
            <person name="Mikhailova N."/>
            <person name="Kolker E."/>
            <person name="Lawrence C."/>
            <person name="McCue L.A."/>
            <person name="DiChristina T."/>
            <person name="Nealson K."/>
            <person name="Fredrickson J.K."/>
            <person name="Woyke T."/>
        </authorList>
    </citation>
    <scope>NUCLEOTIDE SEQUENCE [LARGE SCALE GENOMIC DNA]</scope>
    <source>
        <strain evidence="1 2">200</strain>
    </source>
</reference>